<evidence type="ECO:0000256" key="7">
    <source>
        <dbReference type="ARBA" id="ARBA00022842"/>
    </source>
</evidence>
<dbReference type="EC" id="3.1.-.-" evidence="9"/>
<feature type="binding site" evidence="9">
    <location>
        <position position="13"/>
    </location>
    <ligand>
        <name>Mg(2+)</name>
        <dbReference type="ChEBI" id="CHEBI:18420"/>
        <note>catalytic</note>
    </ligand>
</feature>
<dbReference type="HAMAP" id="MF_01471">
    <property type="entry name" value="Cas2"/>
    <property type="match status" value="1"/>
</dbReference>
<keyword evidence="8 9" id="KW-0051">Antiviral defense</keyword>
<keyword evidence="6 9" id="KW-0378">Hydrolase</keyword>
<dbReference type="AlphaFoldDB" id="A0A1H7NEJ8"/>
<dbReference type="GO" id="GO:0046872">
    <property type="term" value="F:metal ion binding"/>
    <property type="evidence" value="ECO:0007669"/>
    <property type="project" value="UniProtKB-UniRule"/>
</dbReference>
<dbReference type="Pfam" id="PF09827">
    <property type="entry name" value="CRISPR_Cas2"/>
    <property type="match status" value="1"/>
</dbReference>
<evidence type="ECO:0000256" key="5">
    <source>
        <dbReference type="ARBA" id="ARBA00022759"/>
    </source>
</evidence>
<keyword evidence="7 9" id="KW-0460">Magnesium</keyword>
<reference evidence="10 11" key="1">
    <citation type="submission" date="2016-10" db="EMBL/GenBank/DDBJ databases">
        <authorList>
            <person name="de Groot N.N."/>
        </authorList>
    </citation>
    <scope>NUCLEOTIDE SEQUENCE [LARGE SCALE GENOMIC DNA]</scope>
    <source>
        <strain evidence="10 11">KH2T6</strain>
    </source>
</reference>
<protein>
    <recommendedName>
        <fullName evidence="9">CRISPR-associated endoribonuclease Cas2</fullName>
        <ecNumber evidence="9">3.1.-.-</ecNumber>
    </recommendedName>
</protein>
<dbReference type="Proteomes" id="UP000186015">
    <property type="component" value="Unassembled WGS sequence"/>
</dbReference>
<gene>
    <name evidence="9" type="primary">cas2</name>
    <name evidence="10" type="ORF">SAMN05216469_1151</name>
</gene>
<evidence type="ECO:0000256" key="1">
    <source>
        <dbReference type="ARBA" id="ARBA00001946"/>
    </source>
</evidence>
<dbReference type="InterPro" id="IPR019199">
    <property type="entry name" value="Virulence_VapD/CRISPR_Cas2"/>
</dbReference>
<keyword evidence="4 9" id="KW-0479">Metal-binding</keyword>
<comment type="function">
    <text evidence="9">CRISPR (clustered regularly interspaced short palindromic repeat), is an adaptive immune system that provides protection against mobile genetic elements (viruses, transposable elements and conjugative plasmids). CRISPR clusters contain sequences complementary to antecedent mobile elements and target invading nucleic acids. CRISPR clusters are transcribed and processed into CRISPR RNA (crRNA). Functions as a ssRNA-specific endoribonuclease. Involved in the integration of spacer DNA into the CRISPR cassette.</text>
</comment>
<dbReference type="SUPFAM" id="SSF143430">
    <property type="entry name" value="TTP0101/SSO1404-like"/>
    <property type="match status" value="1"/>
</dbReference>
<comment type="subunit">
    <text evidence="9">Homodimer, forms a heterotetramer with a Cas1 homodimer.</text>
</comment>
<dbReference type="RefSeq" id="WP_074834874.1">
    <property type="nucleotide sequence ID" value="NZ_FOAT01000015.1"/>
</dbReference>
<evidence type="ECO:0000256" key="3">
    <source>
        <dbReference type="ARBA" id="ARBA00022722"/>
    </source>
</evidence>
<comment type="cofactor">
    <cofactor evidence="1 9">
        <name>Mg(2+)</name>
        <dbReference type="ChEBI" id="CHEBI:18420"/>
    </cofactor>
</comment>
<evidence type="ECO:0000313" key="11">
    <source>
        <dbReference type="Proteomes" id="UP000186015"/>
    </source>
</evidence>
<evidence type="ECO:0000313" key="10">
    <source>
        <dbReference type="EMBL" id="SEL21874.1"/>
    </source>
</evidence>
<sequence>MVNRFMRIMVFFDLPVVSKADRKEYSRFRKFLINDGFIMIQFSVYSRTVRNHDDAKKHCKTIEANLPPKGSVRVLTVTEKQYDSMKLLVGERLKTENLLDKKDIIEL</sequence>
<organism evidence="10 11">
    <name type="scientific">Ruminococcus albus</name>
    <dbReference type="NCBI Taxonomy" id="1264"/>
    <lineage>
        <taxon>Bacteria</taxon>
        <taxon>Bacillati</taxon>
        <taxon>Bacillota</taxon>
        <taxon>Clostridia</taxon>
        <taxon>Eubacteriales</taxon>
        <taxon>Oscillospiraceae</taxon>
        <taxon>Ruminococcus</taxon>
    </lineage>
</organism>
<accession>A0A1H7NEJ8</accession>
<dbReference type="GO" id="GO:0004521">
    <property type="term" value="F:RNA endonuclease activity"/>
    <property type="evidence" value="ECO:0007669"/>
    <property type="project" value="InterPro"/>
</dbReference>
<dbReference type="GO" id="GO:0051607">
    <property type="term" value="P:defense response to virus"/>
    <property type="evidence" value="ECO:0007669"/>
    <property type="project" value="UniProtKB-UniRule"/>
</dbReference>
<evidence type="ECO:0000256" key="6">
    <source>
        <dbReference type="ARBA" id="ARBA00022801"/>
    </source>
</evidence>
<dbReference type="GO" id="GO:0016787">
    <property type="term" value="F:hydrolase activity"/>
    <property type="evidence" value="ECO:0007669"/>
    <property type="project" value="UniProtKB-KW"/>
</dbReference>
<dbReference type="NCBIfam" id="TIGR01573">
    <property type="entry name" value="cas2"/>
    <property type="match status" value="1"/>
</dbReference>
<keyword evidence="3 9" id="KW-0540">Nuclease</keyword>
<comment type="similarity">
    <text evidence="2 9">Belongs to the CRISPR-associated endoribonuclease Cas2 protein family.</text>
</comment>
<dbReference type="InterPro" id="IPR021127">
    <property type="entry name" value="CRISPR_associated_Cas2"/>
</dbReference>
<dbReference type="CDD" id="cd09638">
    <property type="entry name" value="Cas2_I_II_III"/>
    <property type="match status" value="1"/>
</dbReference>
<name>A0A1H7NEJ8_RUMAL</name>
<proteinExistence type="inferred from homology"/>
<dbReference type="GO" id="GO:0043571">
    <property type="term" value="P:maintenance of CRISPR repeat elements"/>
    <property type="evidence" value="ECO:0007669"/>
    <property type="project" value="UniProtKB-UniRule"/>
</dbReference>
<dbReference type="EMBL" id="FOAT01000015">
    <property type="protein sequence ID" value="SEL21874.1"/>
    <property type="molecule type" value="Genomic_DNA"/>
</dbReference>
<evidence type="ECO:0000256" key="9">
    <source>
        <dbReference type="HAMAP-Rule" id="MF_01471"/>
    </source>
</evidence>
<evidence type="ECO:0000256" key="8">
    <source>
        <dbReference type="ARBA" id="ARBA00023118"/>
    </source>
</evidence>
<keyword evidence="5 9" id="KW-0255">Endonuclease</keyword>
<dbReference type="Gene3D" id="3.30.70.240">
    <property type="match status" value="1"/>
</dbReference>
<evidence type="ECO:0000256" key="2">
    <source>
        <dbReference type="ARBA" id="ARBA00009959"/>
    </source>
</evidence>
<evidence type="ECO:0000256" key="4">
    <source>
        <dbReference type="ARBA" id="ARBA00022723"/>
    </source>
</evidence>